<gene>
    <name evidence="4" type="ordered locus">Clole_1725</name>
</gene>
<dbReference type="AlphaFoldDB" id="F2JMD1"/>
<accession>F2JMD1</accession>
<keyword evidence="3" id="KW-0812">Transmembrane</keyword>
<dbReference type="KEGG" id="cle:Clole_1725"/>
<evidence type="ECO:0000313" key="5">
    <source>
        <dbReference type="Proteomes" id="UP000008467"/>
    </source>
</evidence>
<keyword evidence="3" id="KW-1133">Transmembrane helix</keyword>
<evidence type="ECO:0000256" key="3">
    <source>
        <dbReference type="SAM" id="Phobius"/>
    </source>
</evidence>
<feature type="compositionally biased region" description="Polar residues" evidence="2">
    <location>
        <begin position="242"/>
        <end position="253"/>
    </location>
</feature>
<sequence length="391" mass="44511">MKSMKNIIFGLVFGVIILMQVFYLFKFYKADKQMIASNREEIANVQRRIDQLEERLAKHEESKKELAQLEIQKTALLNTIPSQTADSKFLTNFFRYLDLMKYTDGSIKQTNVEVTEDELGSIRKQEYEISFISTYTTSRKLIAHLNSMYQVGNISKFNFSTEPQKKDGEERAAYEAFFGNGMNELGQTTFNFSVYYRSEGTVEDEIYQPGRSVKINNEEPFKNQKIITATSTGGEVSPPVQEPTSEPVSTPALSNSQFNLNIGDLLSSGDTYQLSGPGDGDERYVGLVSQTNAHITIMVREDYYELSIEDESGQVKQTSFYIPIDRPALRIVSTMREIQTVMPNIHVYVYNYSGKIMRVSLEGTLLDNIHIYNEQDQEITKGQTKGNISLT</sequence>
<keyword evidence="1" id="KW-0175">Coiled coil</keyword>
<keyword evidence="5" id="KW-1185">Reference proteome</keyword>
<proteinExistence type="predicted"/>
<dbReference type="EMBL" id="CP002582">
    <property type="protein sequence ID" value="ADZ83449.1"/>
    <property type="molecule type" value="Genomic_DNA"/>
</dbReference>
<evidence type="ECO:0000313" key="4">
    <source>
        <dbReference type="EMBL" id="ADZ83449.1"/>
    </source>
</evidence>
<dbReference type="STRING" id="642492.Clole_1725"/>
<feature type="transmembrane region" description="Helical" evidence="3">
    <location>
        <begin position="6"/>
        <end position="25"/>
    </location>
</feature>
<organism evidence="4 5">
    <name type="scientific">Cellulosilyticum lentocellum (strain ATCC 49066 / DSM 5427 / NCIMB 11756 / RHM5)</name>
    <name type="common">Clostridium lentocellum</name>
    <dbReference type="NCBI Taxonomy" id="642492"/>
    <lineage>
        <taxon>Bacteria</taxon>
        <taxon>Bacillati</taxon>
        <taxon>Bacillota</taxon>
        <taxon>Clostridia</taxon>
        <taxon>Lachnospirales</taxon>
        <taxon>Cellulosilyticaceae</taxon>
        <taxon>Cellulosilyticum</taxon>
    </lineage>
</organism>
<protein>
    <submittedName>
        <fullName evidence="4">Uncharacterized protein</fullName>
    </submittedName>
</protein>
<evidence type="ECO:0000256" key="1">
    <source>
        <dbReference type="SAM" id="Coils"/>
    </source>
</evidence>
<feature type="coiled-coil region" evidence="1">
    <location>
        <begin position="35"/>
        <end position="79"/>
    </location>
</feature>
<dbReference type="HOGENOM" id="CLU_705336_0_0_9"/>
<name>F2JMD1_CELLD</name>
<keyword evidence="3" id="KW-0472">Membrane</keyword>
<reference evidence="4 5" key="1">
    <citation type="journal article" date="2011" name="J. Bacteriol.">
        <title>Complete genome sequence of the cellulose-degrading bacterium Cellulosilyticum lentocellum.</title>
        <authorList>
            <consortium name="US DOE Joint Genome Institute"/>
            <person name="Miller D.A."/>
            <person name="Suen G."/>
            <person name="Bruce D."/>
            <person name="Copeland A."/>
            <person name="Cheng J.F."/>
            <person name="Detter C."/>
            <person name="Goodwin L.A."/>
            <person name="Han C.S."/>
            <person name="Hauser L.J."/>
            <person name="Land M.L."/>
            <person name="Lapidus A."/>
            <person name="Lucas S."/>
            <person name="Meincke L."/>
            <person name="Pitluck S."/>
            <person name="Tapia R."/>
            <person name="Teshima H."/>
            <person name="Woyke T."/>
            <person name="Fox B.G."/>
            <person name="Angert E.R."/>
            <person name="Currie C.R."/>
        </authorList>
    </citation>
    <scope>NUCLEOTIDE SEQUENCE [LARGE SCALE GENOMIC DNA]</scope>
    <source>
        <strain evidence="5">ATCC 49066 / DSM 5427 / NCIMB 11756 / RHM5</strain>
    </source>
</reference>
<dbReference type="Proteomes" id="UP000008467">
    <property type="component" value="Chromosome"/>
</dbReference>
<evidence type="ECO:0000256" key="2">
    <source>
        <dbReference type="SAM" id="MobiDB-lite"/>
    </source>
</evidence>
<dbReference type="RefSeq" id="WP_013656746.1">
    <property type="nucleotide sequence ID" value="NC_015275.1"/>
</dbReference>
<feature type="region of interest" description="Disordered" evidence="2">
    <location>
        <begin position="231"/>
        <end position="253"/>
    </location>
</feature>